<dbReference type="GO" id="GO:0043856">
    <property type="term" value="F:anti-sigma factor antagonist activity"/>
    <property type="evidence" value="ECO:0007669"/>
    <property type="project" value="TreeGrafter"/>
</dbReference>
<dbReference type="PANTHER" id="PTHR33495">
    <property type="entry name" value="ANTI-SIGMA FACTOR ANTAGONIST TM_1081-RELATED-RELATED"/>
    <property type="match status" value="1"/>
</dbReference>
<feature type="domain" description="STAS" evidence="1">
    <location>
        <begin position="1"/>
        <end position="97"/>
    </location>
</feature>
<evidence type="ECO:0000313" key="3">
    <source>
        <dbReference type="Proteomes" id="UP000585836"/>
    </source>
</evidence>
<accession>A0A7W9Q3F7</accession>
<dbReference type="Proteomes" id="UP000585836">
    <property type="component" value="Unassembled WGS sequence"/>
</dbReference>
<reference evidence="2 3" key="1">
    <citation type="submission" date="2020-08" db="EMBL/GenBank/DDBJ databases">
        <title>Genomic Encyclopedia of Type Strains, Phase III (KMG-III): the genomes of soil and plant-associated and newly described type strains.</title>
        <authorList>
            <person name="Whitman W."/>
        </authorList>
    </citation>
    <scope>NUCLEOTIDE SEQUENCE [LARGE SCALE GENOMIC DNA]</scope>
    <source>
        <strain evidence="2 3">CECT 3313</strain>
    </source>
</reference>
<keyword evidence="3" id="KW-1185">Reference proteome</keyword>
<dbReference type="InterPro" id="IPR036513">
    <property type="entry name" value="STAS_dom_sf"/>
</dbReference>
<dbReference type="Gene3D" id="3.30.750.24">
    <property type="entry name" value="STAS domain"/>
    <property type="match status" value="1"/>
</dbReference>
<dbReference type="EMBL" id="JACHJK010000037">
    <property type="protein sequence ID" value="MBB5932885.1"/>
    <property type="molecule type" value="Genomic_DNA"/>
</dbReference>
<comment type="caution">
    <text evidence="2">The sequence shown here is derived from an EMBL/GenBank/DDBJ whole genome shotgun (WGS) entry which is preliminary data.</text>
</comment>
<dbReference type="CDD" id="cd07043">
    <property type="entry name" value="STAS_anti-anti-sigma_factors"/>
    <property type="match status" value="1"/>
</dbReference>
<evidence type="ECO:0000313" key="2">
    <source>
        <dbReference type="EMBL" id="MBB5932885.1"/>
    </source>
</evidence>
<organism evidence="2 3">
    <name type="scientific">Streptomyces echinatus</name>
    <dbReference type="NCBI Taxonomy" id="67293"/>
    <lineage>
        <taxon>Bacteria</taxon>
        <taxon>Bacillati</taxon>
        <taxon>Actinomycetota</taxon>
        <taxon>Actinomycetes</taxon>
        <taxon>Kitasatosporales</taxon>
        <taxon>Streptomycetaceae</taxon>
        <taxon>Streptomyces</taxon>
    </lineage>
</organism>
<dbReference type="SUPFAM" id="SSF52091">
    <property type="entry name" value="SpoIIaa-like"/>
    <property type="match status" value="1"/>
</dbReference>
<name>A0A7W9Q3F7_9ACTN</name>
<dbReference type="PROSITE" id="PS50801">
    <property type="entry name" value="STAS"/>
    <property type="match status" value="1"/>
</dbReference>
<protein>
    <submittedName>
        <fullName evidence="2">Anti-anti-sigma factor</fullName>
    </submittedName>
</protein>
<gene>
    <name evidence="2" type="ORF">FHS34_008406</name>
</gene>
<dbReference type="AlphaFoldDB" id="A0A7W9Q3F7"/>
<evidence type="ECO:0000259" key="1">
    <source>
        <dbReference type="PROSITE" id="PS50801"/>
    </source>
</evidence>
<dbReference type="InterPro" id="IPR002645">
    <property type="entry name" value="STAS_dom"/>
</dbReference>
<dbReference type="Pfam" id="PF01740">
    <property type="entry name" value="STAS"/>
    <property type="match status" value="1"/>
</dbReference>
<sequence>MSGEMDLQTCPALAEATSIIPLAGKALCLDLSAVPFMDSSGLNLLIQLRRRLHAEGGLLAVAGLQTQPAHLLELTEASELFTVIPTGADGSGEALTA</sequence>
<proteinExistence type="predicted"/>
<dbReference type="PANTHER" id="PTHR33495:SF2">
    <property type="entry name" value="ANTI-SIGMA FACTOR ANTAGONIST TM_1081-RELATED"/>
    <property type="match status" value="1"/>
</dbReference>